<dbReference type="InterPro" id="IPR003441">
    <property type="entry name" value="NAC-dom"/>
</dbReference>
<gene>
    <name evidence="7" type="ORF">RDI58_026769</name>
</gene>
<accession>A0AAN8Y3M8</accession>
<sequence>MEPPGERLGYIFHPSAKERLQFLLRFVAKSAMNDEGFITTNLDVYGEEEPWEIYSQGVASGGLEDDDNYRYRYFITKKNKGENNGSWKQQGEEMPIFFKIGNVSTPHVIGTKKKMHHVHEFGHWIMKQYQLSPVFHSRFDEDRKDYVLCAMKREYIDECSFDETPTTRTS</sequence>
<dbReference type="PANTHER" id="PTHR31989">
    <property type="entry name" value="NAC DOMAIN-CONTAINING PROTEIN 82-RELATED"/>
    <property type="match status" value="1"/>
</dbReference>
<evidence type="ECO:0000256" key="4">
    <source>
        <dbReference type="ARBA" id="ARBA00023163"/>
    </source>
</evidence>
<keyword evidence="4" id="KW-0804">Transcription</keyword>
<evidence type="ECO:0000256" key="2">
    <source>
        <dbReference type="ARBA" id="ARBA00023015"/>
    </source>
</evidence>
<dbReference type="PROSITE" id="PS51005">
    <property type="entry name" value="NAC"/>
    <property type="match status" value="1"/>
</dbReference>
<keyword evidence="2" id="KW-0805">Transcription regulation</keyword>
<evidence type="ECO:0000313" key="8">
    <source>
        <dbReference type="Proteomes" id="UP001371456"/>
    </source>
</evidence>
<dbReference type="GO" id="GO:0003677">
    <property type="term" value="F:DNA binding"/>
    <property type="evidence" value="ECO:0007669"/>
    <property type="project" value="UniProtKB-KW"/>
</dbReference>
<feature type="domain" description="NAC" evidence="6">
    <location>
        <begin position="6"/>
        <end position="154"/>
    </location>
</feature>
<organism evidence="7 8">
    <name type="scientific">Solanum bulbocastanum</name>
    <name type="common">Wild potato</name>
    <dbReference type="NCBI Taxonomy" id="147425"/>
    <lineage>
        <taxon>Eukaryota</taxon>
        <taxon>Viridiplantae</taxon>
        <taxon>Streptophyta</taxon>
        <taxon>Embryophyta</taxon>
        <taxon>Tracheophyta</taxon>
        <taxon>Spermatophyta</taxon>
        <taxon>Magnoliopsida</taxon>
        <taxon>eudicotyledons</taxon>
        <taxon>Gunneridae</taxon>
        <taxon>Pentapetalae</taxon>
        <taxon>asterids</taxon>
        <taxon>lamiids</taxon>
        <taxon>Solanales</taxon>
        <taxon>Solanaceae</taxon>
        <taxon>Solanoideae</taxon>
        <taxon>Solaneae</taxon>
        <taxon>Solanum</taxon>
    </lineage>
</organism>
<evidence type="ECO:0000259" key="6">
    <source>
        <dbReference type="PROSITE" id="PS51005"/>
    </source>
</evidence>
<dbReference type="InterPro" id="IPR036093">
    <property type="entry name" value="NAC_dom_sf"/>
</dbReference>
<dbReference type="Proteomes" id="UP001371456">
    <property type="component" value="Unassembled WGS sequence"/>
</dbReference>
<reference evidence="7 8" key="1">
    <citation type="submission" date="2024-02" db="EMBL/GenBank/DDBJ databases">
        <title>de novo genome assembly of Solanum bulbocastanum strain 11H21.</title>
        <authorList>
            <person name="Hosaka A.J."/>
        </authorList>
    </citation>
    <scope>NUCLEOTIDE SEQUENCE [LARGE SCALE GENOMIC DNA]</scope>
    <source>
        <tissue evidence="7">Young leaves</tissue>
    </source>
</reference>
<comment type="caution">
    <text evidence="7">The sequence shown here is derived from an EMBL/GenBank/DDBJ whole genome shotgun (WGS) entry which is preliminary data.</text>
</comment>
<evidence type="ECO:0000256" key="5">
    <source>
        <dbReference type="ARBA" id="ARBA00023242"/>
    </source>
</evidence>
<dbReference type="GO" id="GO:0005634">
    <property type="term" value="C:nucleus"/>
    <property type="evidence" value="ECO:0007669"/>
    <property type="project" value="UniProtKB-SubCell"/>
</dbReference>
<name>A0AAN8Y3M8_SOLBU</name>
<evidence type="ECO:0000256" key="1">
    <source>
        <dbReference type="ARBA" id="ARBA00004123"/>
    </source>
</evidence>
<dbReference type="Pfam" id="PF02365">
    <property type="entry name" value="NAM"/>
    <property type="match status" value="1"/>
</dbReference>
<dbReference type="Gene3D" id="2.170.150.80">
    <property type="entry name" value="NAC domain"/>
    <property type="match status" value="1"/>
</dbReference>
<keyword evidence="8" id="KW-1185">Reference proteome</keyword>
<keyword evidence="3" id="KW-0238">DNA-binding</keyword>
<dbReference type="SUPFAM" id="SSF101941">
    <property type="entry name" value="NAC domain"/>
    <property type="match status" value="1"/>
</dbReference>
<evidence type="ECO:0000313" key="7">
    <source>
        <dbReference type="EMBL" id="KAK6775768.1"/>
    </source>
</evidence>
<dbReference type="AlphaFoldDB" id="A0AAN8Y3M8"/>
<dbReference type="EMBL" id="JBANQN010000011">
    <property type="protein sequence ID" value="KAK6775768.1"/>
    <property type="molecule type" value="Genomic_DNA"/>
</dbReference>
<evidence type="ECO:0000256" key="3">
    <source>
        <dbReference type="ARBA" id="ARBA00023125"/>
    </source>
</evidence>
<keyword evidence="5" id="KW-0539">Nucleus</keyword>
<dbReference type="GO" id="GO:0006355">
    <property type="term" value="P:regulation of DNA-templated transcription"/>
    <property type="evidence" value="ECO:0007669"/>
    <property type="project" value="InterPro"/>
</dbReference>
<comment type="subcellular location">
    <subcellularLocation>
        <location evidence="1">Nucleus</location>
    </subcellularLocation>
</comment>
<protein>
    <recommendedName>
        <fullName evidence="6">NAC domain-containing protein</fullName>
    </recommendedName>
</protein>
<proteinExistence type="predicted"/>